<dbReference type="InterPro" id="IPR036024">
    <property type="entry name" value="Somatomedin_B-like_dom_sf"/>
</dbReference>
<evidence type="ECO:0000259" key="2">
    <source>
        <dbReference type="PROSITE" id="PS50958"/>
    </source>
</evidence>
<reference evidence="3 4" key="1">
    <citation type="journal article" date="2021" name="Elife">
        <title>Chloroplast acquisition without the gene transfer in kleptoplastic sea slugs, Plakobranchus ocellatus.</title>
        <authorList>
            <person name="Maeda T."/>
            <person name="Takahashi S."/>
            <person name="Yoshida T."/>
            <person name="Shimamura S."/>
            <person name="Takaki Y."/>
            <person name="Nagai Y."/>
            <person name="Toyoda A."/>
            <person name="Suzuki Y."/>
            <person name="Arimoto A."/>
            <person name="Ishii H."/>
            <person name="Satoh N."/>
            <person name="Nishiyama T."/>
            <person name="Hasebe M."/>
            <person name="Maruyama T."/>
            <person name="Minagawa J."/>
            <person name="Obokata J."/>
            <person name="Shigenobu S."/>
        </authorList>
    </citation>
    <scope>NUCLEOTIDE SEQUENCE [LARGE SCALE GENOMIC DNA]</scope>
</reference>
<accession>A0AAV4F933</accession>
<feature type="domain" description="SMB" evidence="2">
    <location>
        <begin position="48"/>
        <end position="94"/>
    </location>
</feature>
<keyword evidence="1" id="KW-1015">Disulfide bond</keyword>
<keyword evidence="4" id="KW-1185">Reference proteome</keyword>
<dbReference type="InterPro" id="IPR001212">
    <property type="entry name" value="Somatomedin_B_dom"/>
</dbReference>
<evidence type="ECO:0000313" key="4">
    <source>
        <dbReference type="Proteomes" id="UP000762676"/>
    </source>
</evidence>
<gene>
    <name evidence="3" type="ORF">ElyMa_005639200</name>
</gene>
<dbReference type="Proteomes" id="UP000762676">
    <property type="component" value="Unassembled WGS sequence"/>
</dbReference>
<dbReference type="SUPFAM" id="SSF90188">
    <property type="entry name" value="Somatomedin B domain"/>
    <property type="match status" value="1"/>
</dbReference>
<dbReference type="EMBL" id="BMAT01011274">
    <property type="protein sequence ID" value="GFR69737.1"/>
    <property type="molecule type" value="Genomic_DNA"/>
</dbReference>
<proteinExistence type="predicted"/>
<dbReference type="Gene3D" id="4.10.410.20">
    <property type="match status" value="1"/>
</dbReference>
<protein>
    <recommendedName>
        <fullName evidence="2">SMB domain-containing protein</fullName>
    </recommendedName>
</protein>
<name>A0AAV4F933_9GAST</name>
<evidence type="ECO:0000313" key="3">
    <source>
        <dbReference type="EMBL" id="GFR69737.1"/>
    </source>
</evidence>
<dbReference type="Pfam" id="PF01033">
    <property type="entry name" value="Somatomedin_B"/>
    <property type="match status" value="1"/>
</dbReference>
<dbReference type="SMART" id="SM00201">
    <property type="entry name" value="SO"/>
    <property type="match status" value="1"/>
</dbReference>
<organism evidence="3 4">
    <name type="scientific">Elysia marginata</name>
    <dbReference type="NCBI Taxonomy" id="1093978"/>
    <lineage>
        <taxon>Eukaryota</taxon>
        <taxon>Metazoa</taxon>
        <taxon>Spiralia</taxon>
        <taxon>Lophotrochozoa</taxon>
        <taxon>Mollusca</taxon>
        <taxon>Gastropoda</taxon>
        <taxon>Heterobranchia</taxon>
        <taxon>Euthyneura</taxon>
        <taxon>Panpulmonata</taxon>
        <taxon>Sacoglossa</taxon>
        <taxon>Placobranchoidea</taxon>
        <taxon>Plakobranchidae</taxon>
        <taxon>Elysia</taxon>
    </lineage>
</organism>
<evidence type="ECO:0000256" key="1">
    <source>
        <dbReference type="ARBA" id="ARBA00023157"/>
    </source>
</evidence>
<comment type="caution">
    <text evidence="3">The sequence shown here is derived from an EMBL/GenBank/DDBJ whole genome shotgun (WGS) entry which is preliminary data.</text>
</comment>
<sequence length="568" mass="64819">MNVHQTVDDQRLTQNLTIGMYRSNWEATTEMAAMIFEQGLCSRDDIVRRISCTGRCGEQSDTRANPGQCSCDSDCFRFGDCCEDMNMLCPSDFVDAVKMYKVEFNEGSLQDCTIRSKYLPSDFLTLKHRQNFDEPQSFELYCDLEGFQGTALKDITSALINGKCVSSAFARNYRLSSRSCDRPDVLLCETDMEINFYSAFPVHLKCFNHQLSYSLLRRFGVLGMNGMETISKDGRCRLLRLPSTGRNSDDLDKNSQVWTSKLDVLKLVVSRSLNMTFFDFQSDHFGTIRCVGRVIATDLKCAMFDCPSRHLLDIRSQTCYRPGHVNFQFLGQKTKTPETGDKTDITQGESDGLNATSPPVSVCLCLKTHSVMTNLGWWQVISDTSSMLDGRCELTILGYQTDRNLAANEEKDELLAEEMVTVRADDLGENSPDRASEYTVVEEDGLFVSYYFSELVLNIWRNKMQRCSSKEHSLVARWCFSGWKSLKYYETCFSWRKRTTNEEKISTQCPISSSSASSPFGVYRRSWYEQCRLIYAFHIIAVLIKITHTIISESDVWLYVFPQTGDKS</sequence>
<dbReference type="AlphaFoldDB" id="A0AAV4F933"/>
<dbReference type="PROSITE" id="PS50958">
    <property type="entry name" value="SMB_2"/>
    <property type="match status" value="1"/>
</dbReference>